<feature type="region of interest" description="Disordered" evidence="1">
    <location>
        <begin position="123"/>
        <end position="152"/>
    </location>
</feature>
<organism evidence="2 3">
    <name type="scientific">Amphibalanus amphitrite</name>
    <name type="common">Striped barnacle</name>
    <name type="synonym">Balanus amphitrite</name>
    <dbReference type="NCBI Taxonomy" id="1232801"/>
    <lineage>
        <taxon>Eukaryota</taxon>
        <taxon>Metazoa</taxon>
        <taxon>Ecdysozoa</taxon>
        <taxon>Arthropoda</taxon>
        <taxon>Crustacea</taxon>
        <taxon>Multicrustacea</taxon>
        <taxon>Cirripedia</taxon>
        <taxon>Thoracica</taxon>
        <taxon>Thoracicalcarea</taxon>
        <taxon>Balanomorpha</taxon>
        <taxon>Balanoidea</taxon>
        <taxon>Balanidae</taxon>
        <taxon>Amphibalaninae</taxon>
        <taxon>Amphibalanus</taxon>
    </lineage>
</organism>
<dbReference type="OrthoDB" id="5346094at2759"/>
<protein>
    <submittedName>
        <fullName evidence="2">Uncharacterized protein</fullName>
    </submittedName>
</protein>
<dbReference type="Proteomes" id="UP000440578">
    <property type="component" value="Unassembled WGS sequence"/>
</dbReference>
<reference evidence="2 3" key="1">
    <citation type="submission" date="2019-07" db="EMBL/GenBank/DDBJ databases">
        <title>Draft genome assembly of a fouling barnacle, Amphibalanus amphitrite (Darwin, 1854): The first reference genome for Thecostraca.</title>
        <authorList>
            <person name="Kim W."/>
        </authorList>
    </citation>
    <scope>NUCLEOTIDE SEQUENCE [LARGE SCALE GENOMIC DNA]</scope>
    <source>
        <strain evidence="2">SNU_AA5</strain>
        <tissue evidence="2">Soma without cirri and trophi</tissue>
    </source>
</reference>
<evidence type="ECO:0000313" key="3">
    <source>
        <dbReference type="Proteomes" id="UP000440578"/>
    </source>
</evidence>
<dbReference type="EMBL" id="VIIS01001341">
    <property type="protein sequence ID" value="KAF0299672.1"/>
    <property type="molecule type" value="Genomic_DNA"/>
</dbReference>
<feature type="region of interest" description="Disordered" evidence="1">
    <location>
        <begin position="1"/>
        <end position="55"/>
    </location>
</feature>
<name>A0A6A4W9R3_AMPAM</name>
<evidence type="ECO:0000313" key="2">
    <source>
        <dbReference type="EMBL" id="KAF0299672.1"/>
    </source>
</evidence>
<proteinExistence type="predicted"/>
<evidence type="ECO:0000256" key="1">
    <source>
        <dbReference type="SAM" id="MobiDB-lite"/>
    </source>
</evidence>
<accession>A0A6A4W9R3</accession>
<feature type="compositionally biased region" description="Basic residues" evidence="1">
    <location>
        <begin position="1"/>
        <end position="11"/>
    </location>
</feature>
<sequence>MLSRPGRKRRARVSDISGAVERTKAPRRQPVPPAQRITKPEPDEDSGLGFDDPHEATARAADTAHLLRAGLVGSDILYRGRQLKKDGRLWAVWSDAGKLKAKARDGDPTTVIRSFADLARLVGDDPVPPPSSAGAAAAAGGSGSGGAAAVGGREDADDGFTLPGVVDRRLALTTVHPKLAIIDWLENTSTLNQFISSTCPDFEQQCAETRELFTGSR</sequence>
<feature type="compositionally biased region" description="Gly residues" evidence="1">
    <location>
        <begin position="140"/>
        <end position="149"/>
    </location>
</feature>
<comment type="caution">
    <text evidence="2">The sequence shown here is derived from an EMBL/GenBank/DDBJ whole genome shotgun (WGS) entry which is preliminary data.</text>
</comment>
<dbReference type="AlphaFoldDB" id="A0A6A4W9R3"/>
<gene>
    <name evidence="2" type="ORF">FJT64_027622</name>
</gene>
<keyword evidence="3" id="KW-1185">Reference proteome</keyword>